<protein>
    <recommendedName>
        <fullName evidence="9">ABC transporter domain-containing protein</fullName>
    </recommendedName>
</protein>
<evidence type="ECO:0000256" key="3">
    <source>
        <dbReference type="ARBA" id="ARBA00022475"/>
    </source>
</evidence>
<evidence type="ECO:0000256" key="1">
    <source>
        <dbReference type="ARBA" id="ARBA00004202"/>
    </source>
</evidence>
<feature type="non-terminal residue" evidence="10">
    <location>
        <position position="330"/>
    </location>
</feature>
<evidence type="ECO:0000256" key="5">
    <source>
        <dbReference type="ARBA" id="ARBA00022741"/>
    </source>
</evidence>
<organism evidence="10">
    <name type="scientific">marine metagenome</name>
    <dbReference type="NCBI Taxonomy" id="408172"/>
    <lineage>
        <taxon>unclassified sequences</taxon>
        <taxon>metagenomes</taxon>
        <taxon>ecological metagenomes</taxon>
    </lineage>
</organism>
<dbReference type="AlphaFoldDB" id="A0A382KIN9"/>
<dbReference type="PANTHER" id="PTHR43297">
    <property type="entry name" value="OLIGOPEPTIDE TRANSPORT ATP-BINDING PROTEIN APPD"/>
    <property type="match status" value="1"/>
</dbReference>
<dbReference type="SMART" id="SM00382">
    <property type="entry name" value="AAA"/>
    <property type="match status" value="1"/>
</dbReference>
<keyword evidence="8" id="KW-0472">Membrane</keyword>
<keyword evidence="7" id="KW-1278">Translocase</keyword>
<dbReference type="EMBL" id="UINC01080811">
    <property type="protein sequence ID" value="SVC24089.1"/>
    <property type="molecule type" value="Genomic_DNA"/>
</dbReference>
<dbReference type="InterPro" id="IPR003593">
    <property type="entry name" value="AAA+_ATPase"/>
</dbReference>
<dbReference type="InterPro" id="IPR027417">
    <property type="entry name" value="P-loop_NTPase"/>
</dbReference>
<dbReference type="Pfam" id="PF08352">
    <property type="entry name" value="oligo_HPY"/>
    <property type="match status" value="1"/>
</dbReference>
<sequence>MSTNKILSVNNLATQFVLPDGTLKAVDGVSFDVHQSQTVGIIGESGCGKSVTAQSIMRIVPKPGLISAGSIEFTKSGQNTTDLVGLKKDGKTIRSIRGGEISMIFQEPLTSLSPVHTVGDQITEMLLLHRTKNESEAKDIAIDMLDRVGISNPQLRFDELPHQLSGGMRQRAMIAMALSCKPSILIADEPTTALDVTVQAQILELLQDLQEELGMAIMYITHDLGVICEIADIVHVMYLGKIVESASTSELFHNPLHPYTQRLLASIPKLGTSGRGTKLDAIRGNVPVPLKLPPQCGFQSRCNEIIDNVCDVKVPGLVDMGNEHYVRCFL</sequence>
<evidence type="ECO:0000256" key="4">
    <source>
        <dbReference type="ARBA" id="ARBA00022519"/>
    </source>
</evidence>
<dbReference type="PROSITE" id="PS50893">
    <property type="entry name" value="ABC_TRANSPORTER_2"/>
    <property type="match status" value="1"/>
</dbReference>
<feature type="domain" description="ABC transporter" evidence="9">
    <location>
        <begin position="7"/>
        <end position="264"/>
    </location>
</feature>
<dbReference type="GO" id="GO:0015833">
    <property type="term" value="P:peptide transport"/>
    <property type="evidence" value="ECO:0007669"/>
    <property type="project" value="InterPro"/>
</dbReference>
<keyword evidence="4" id="KW-0997">Cell inner membrane</keyword>
<dbReference type="SUPFAM" id="SSF52540">
    <property type="entry name" value="P-loop containing nucleoside triphosphate hydrolases"/>
    <property type="match status" value="1"/>
</dbReference>
<dbReference type="PROSITE" id="PS00211">
    <property type="entry name" value="ABC_TRANSPORTER_1"/>
    <property type="match status" value="1"/>
</dbReference>
<dbReference type="InterPro" id="IPR050388">
    <property type="entry name" value="ABC_Ni/Peptide_Import"/>
</dbReference>
<evidence type="ECO:0000256" key="2">
    <source>
        <dbReference type="ARBA" id="ARBA00022448"/>
    </source>
</evidence>
<dbReference type="Pfam" id="PF00005">
    <property type="entry name" value="ABC_tran"/>
    <property type="match status" value="1"/>
</dbReference>
<evidence type="ECO:0000256" key="8">
    <source>
        <dbReference type="ARBA" id="ARBA00023136"/>
    </source>
</evidence>
<evidence type="ECO:0000313" key="10">
    <source>
        <dbReference type="EMBL" id="SVC24089.1"/>
    </source>
</evidence>
<dbReference type="InterPro" id="IPR013563">
    <property type="entry name" value="Oligopep_ABC_C"/>
</dbReference>
<keyword evidence="6" id="KW-0067">ATP-binding</keyword>
<gene>
    <name evidence="10" type="ORF">METZ01_LOCUS276943</name>
</gene>
<dbReference type="PANTHER" id="PTHR43297:SF14">
    <property type="entry name" value="ATPASE AAA-TYPE CORE DOMAIN-CONTAINING PROTEIN"/>
    <property type="match status" value="1"/>
</dbReference>
<dbReference type="GO" id="GO:0005524">
    <property type="term" value="F:ATP binding"/>
    <property type="evidence" value="ECO:0007669"/>
    <property type="project" value="UniProtKB-KW"/>
</dbReference>
<evidence type="ECO:0000256" key="7">
    <source>
        <dbReference type="ARBA" id="ARBA00022967"/>
    </source>
</evidence>
<dbReference type="FunFam" id="3.40.50.300:FF:000016">
    <property type="entry name" value="Oligopeptide ABC transporter ATP-binding component"/>
    <property type="match status" value="1"/>
</dbReference>
<keyword evidence="2" id="KW-0813">Transport</keyword>
<keyword evidence="5" id="KW-0547">Nucleotide-binding</keyword>
<keyword evidence="3" id="KW-1003">Cell membrane</keyword>
<dbReference type="GO" id="GO:0016887">
    <property type="term" value="F:ATP hydrolysis activity"/>
    <property type="evidence" value="ECO:0007669"/>
    <property type="project" value="InterPro"/>
</dbReference>
<dbReference type="GO" id="GO:0005886">
    <property type="term" value="C:plasma membrane"/>
    <property type="evidence" value="ECO:0007669"/>
    <property type="project" value="UniProtKB-SubCell"/>
</dbReference>
<name>A0A382KIN9_9ZZZZ</name>
<dbReference type="InterPro" id="IPR017871">
    <property type="entry name" value="ABC_transporter-like_CS"/>
</dbReference>
<dbReference type="InterPro" id="IPR003439">
    <property type="entry name" value="ABC_transporter-like_ATP-bd"/>
</dbReference>
<accession>A0A382KIN9</accession>
<evidence type="ECO:0000256" key="6">
    <source>
        <dbReference type="ARBA" id="ARBA00022840"/>
    </source>
</evidence>
<proteinExistence type="predicted"/>
<comment type="subcellular location">
    <subcellularLocation>
        <location evidence="1">Cell membrane</location>
        <topology evidence="1">Peripheral membrane protein</topology>
    </subcellularLocation>
</comment>
<dbReference type="CDD" id="cd03257">
    <property type="entry name" value="ABC_NikE_OppD_transporters"/>
    <property type="match status" value="1"/>
</dbReference>
<reference evidence="10" key="1">
    <citation type="submission" date="2018-05" db="EMBL/GenBank/DDBJ databases">
        <authorList>
            <person name="Lanie J.A."/>
            <person name="Ng W.-L."/>
            <person name="Kazmierczak K.M."/>
            <person name="Andrzejewski T.M."/>
            <person name="Davidsen T.M."/>
            <person name="Wayne K.J."/>
            <person name="Tettelin H."/>
            <person name="Glass J.I."/>
            <person name="Rusch D."/>
            <person name="Podicherti R."/>
            <person name="Tsui H.-C.T."/>
            <person name="Winkler M.E."/>
        </authorList>
    </citation>
    <scope>NUCLEOTIDE SEQUENCE</scope>
</reference>
<dbReference type="NCBIfam" id="TIGR01727">
    <property type="entry name" value="oligo_HPY"/>
    <property type="match status" value="1"/>
</dbReference>
<evidence type="ECO:0000259" key="9">
    <source>
        <dbReference type="PROSITE" id="PS50893"/>
    </source>
</evidence>
<dbReference type="Gene3D" id="3.40.50.300">
    <property type="entry name" value="P-loop containing nucleotide triphosphate hydrolases"/>
    <property type="match status" value="1"/>
</dbReference>